<dbReference type="InterPro" id="IPR040079">
    <property type="entry name" value="Glutathione_S-Trfase"/>
</dbReference>
<evidence type="ECO:0000259" key="3">
    <source>
        <dbReference type="PROSITE" id="PS50405"/>
    </source>
</evidence>
<dbReference type="CDD" id="cd00299">
    <property type="entry name" value="GST_C_family"/>
    <property type="match status" value="1"/>
</dbReference>
<accession>A0ABW3FEL5</accession>
<dbReference type="PANTHER" id="PTHR43969">
    <property type="entry name" value="GLUTATHIONE S TRANSFERASE D10, ISOFORM A-RELATED"/>
    <property type="match status" value="1"/>
</dbReference>
<protein>
    <submittedName>
        <fullName evidence="4">Glutathione S-transferase family protein</fullName>
    </submittedName>
</protein>
<name>A0ABW3FEL5_9HYPH</name>
<dbReference type="PANTHER" id="PTHR43969:SF9">
    <property type="entry name" value="GLUTATHIONE S TRANSFERASE D10, ISOFORM A-RELATED"/>
    <property type="match status" value="1"/>
</dbReference>
<dbReference type="Proteomes" id="UP001597101">
    <property type="component" value="Unassembled WGS sequence"/>
</dbReference>
<evidence type="ECO:0000313" key="4">
    <source>
        <dbReference type="EMBL" id="MFD0916906.1"/>
    </source>
</evidence>
<comment type="caution">
    <text evidence="4">The sequence shown here is derived from an EMBL/GenBank/DDBJ whole genome shotgun (WGS) entry which is preliminary data.</text>
</comment>
<dbReference type="Gene3D" id="3.40.30.10">
    <property type="entry name" value="Glutaredoxin"/>
    <property type="match status" value="1"/>
</dbReference>
<proteinExistence type="predicted"/>
<dbReference type="InterPro" id="IPR036249">
    <property type="entry name" value="Thioredoxin-like_sf"/>
</dbReference>
<feature type="domain" description="GST N-terminal" evidence="2">
    <location>
        <begin position="1"/>
        <end position="79"/>
    </location>
</feature>
<dbReference type="PROSITE" id="PS50405">
    <property type="entry name" value="GST_CTER"/>
    <property type="match status" value="1"/>
</dbReference>
<dbReference type="InterPro" id="IPR004046">
    <property type="entry name" value="GST_C"/>
</dbReference>
<dbReference type="InterPro" id="IPR010987">
    <property type="entry name" value="Glutathione-S-Trfase_C-like"/>
</dbReference>
<dbReference type="InterPro" id="IPR004045">
    <property type="entry name" value="Glutathione_S-Trfase_N"/>
</dbReference>
<evidence type="ECO:0000313" key="5">
    <source>
        <dbReference type="Proteomes" id="UP001597101"/>
    </source>
</evidence>
<gene>
    <name evidence="4" type="ORF">ACFQ14_10855</name>
</gene>
<dbReference type="SUPFAM" id="SSF47616">
    <property type="entry name" value="GST C-terminal domain-like"/>
    <property type="match status" value="1"/>
</dbReference>
<reference evidence="5" key="1">
    <citation type="journal article" date="2019" name="Int. J. Syst. Evol. Microbiol.">
        <title>The Global Catalogue of Microorganisms (GCM) 10K type strain sequencing project: providing services to taxonomists for standard genome sequencing and annotation.</title>
        <authorList>
            <consortium name="The Broad Institute Genomics Platform"/>
            <consortium name="The Broad Institute Genome Sequencing Center for Infectious Disease"/>
            <person name="Wu L."/>
            <person name="Ma J."/>
        </authorList>
    </citation>
    <scope>NUCLEOTIDE SEQUENCE [LARGE SCALE GENOMIC DNA]</scope>
    <source>
        <strain evidence="5">CCUG 60023</strain>
    </source>
</reference>
<dbReference type="SFLD" id="SFLDS00019">
    <property type="entry name" value="Glutathione_Transferase_(cytos"/>
    <property type="match status" value="1"/>
</dbReference>
<comment type="subunit">
    <text evidence="1">Homodimer.</text>
</comment>
<dbReference type="RefSeq" id="WP_377212751.1">
    <property type="nucleotide sequence ID" value="NZ_JBHTJV010000009.1"/>
</dbReference>
<dbReference type="Gene3D" id="1.20.1050.10">
    <property type="match status" value="1"/>
</dbReference>
<feature type="domain" description="GST C-terminal" evidence="3">
    <location>
        <begin position="88"/>
        <end position="222"/>
    </location>
</feature>
<evidence type="ECO:0000256" key="1">
    <source>
        <dbReference type="ARBA" id="ARBA00011738"/>
    </source>
</evidence>
<dbReference type="SUPFAM" id="SSF52833">
    <property type="entry name" value="Thioredoxin-like"/>
    <property type="match status" value="1"/>
</dbReference>
<sequence length="230" mass="25926">MTVLYHHPMSSGSRAIRLALGELGVEPNLALENIWEGREEFLRLNPAGSLPVLVEDDQQPVVGATVIGEYLDETHGVMKPDRRLTPEGTMARAEMRRLVDWALTKLEDEVTRYLVQERVTKRQMPASAGGGAPDSSALRFARGNLKYHIQYLGYLASTRKWMAGDHMTFADLAIAGALSVLDYMGEVEWSENEPLKDWYARMKSRPSFRPLLAERLRGLPPVSHYVDLDF</sequence>
<organism evidence="4 5">
    <name type="scientific">Pseudahrensia aquimaris</name>
    <dbReference type="NCBI Taxonomy" id="744461"/>
    <lineage>
        <taxon>Bacteria</taxon>
        <taxon>Pseudomonadati</taxon>
        <taxon>Pseudomonadota</taxon>
        <taxon>Alphaproteobacteria</taxon>
        <taxon>Hyphomicrobiales</taxon>
        <taxon>Ahrensiaceae</taxon>
        <taxon>Pseudahrensia</taxon>
    </lineage>
</organism>
<dbReference type="Pfam" id="PF13417">
    <property type="entry name" value="GST_N_3"/>
    <property type="match status" value="1"/>
</dbReference>
<dbReference type="EMBL" id="JBHTJV010000009">
    <property type="protein sequence ID" value="MFD0916906.1"/>
    <property type="molecule type" value="Genomic_DNA"/>
</dbReference>
<dbReference type="PROSITE" id="PS50404">
    <property type="entry name" value="GST_NTER"/>
    <property type="match status" value="1"/>
</dbReference>
<dbReference type="Pfam" id="PF00043">
    <property type="entry name" value="GST_C"/>
    <property type="match status" value="1"/>
</dbReference>
<keyword evidence="5" id="KW-1185">Reference proteome</keyword>
<dbReference type="CDD" id="cd00570">
    <property type="entry name" value="GST_N_family"/>
    <property type="match status" value="1"/>
</dbReference>
<evidence type="ECO:0000259" key="2">
    <source>
        <dbReference type="PROSITE" id="PS50404"/>
    </source>
</evidence>
<dbReference type="InterPro" id="IPR036282">
    <property type="entry name" value="Glutathione-S-Trfase_C_sf"/>
</dbReference>